<reference evidence="10" key="1">
    <citation type="submission" date="2016-11" db="EMBL/GenBank/DDBJ databases">
        <authorList>
            <person name="Varghese N."/>
            <person name="Submissions S."/>
        </authorList>
    </citation>
    <scope>NUCLEOTIDE SEQUENCE [LARGE SCALE GENOMIC DNA]</scope>
    <source>
        <strain evidence="10">DSM 16990</strain>
    </source>
</reference>
<name>A0A1M5IUA3_9SPHI</name>
<accession>A0A1M5IUA3</accession>
<proteinExistence type="inferred from homology"/>
<evidence type="ECO:0000256" key="5">
    <source>
        <dbReference type="ARBA" id="ARBA00022801"/>
    </source>
</evidence>
<dbReference type="InterPro" id="IPR017853">
    <property type="entry name" value="GH"/>
</dbReference>
<dbReference type="InterPro" id="IPR013780">
    <property type="entry name" value="Glyco_hydro_b"/>
</dbReference>
<keyword evidence="4 7" id="KW-0732">Signal</keyword>
<dbReference type="InterPro" id="IPR057739">
    <property type="entry name" value="Glyco_hydro_29_N"/>
</dbReference>
<gene>
    <name evidence="9" type="ORF">SAMN04488522_10558</name>
</gene>
<evidence type="ECO:0000256" key="6">
    <source>
        <dbReference type="ARBA" id="ARBA00023295"/>
    </source>
</evidence>
<dbReference type="GO" id="GO:0004560">
    <property type="term" value="F:alpha-L-fucosidase activity"/>
    <property type="evidence" value="ECO:0007669"/>
    <property type="project" value="InterPro"/>
</dbReference>
<feature type="domain" description="Glycoside hydrolase family 29 N-terminal" evidence="8">
    <location>
        <begin position="57"/>
        <end position="391"/>
    </location>
</feature>
<evidence type="ECO:0000313" key="10">
    <source>
        <dbReference type="Proteomes" id="UP000184287"/>
    </source>
</evidence>
<dbReference type="EMBL" id="FQUQ01000005">
    <property type="protein sequence ID" value="SHG31599.1"/>
    <property type="molecule type" value="Genomic_DNA"/>
</dbReference>
<dbReference type="OrthoDB" id="107551at2"/>
<dbReference type="InterPro" id="IPR016286">
    <property type="entry name" value="FUC_metazoa-typ"/>
</dbReference>
<protein>
    <recommendedName>
        <fullName evidence="3">alpha-L-fucosidase</fullName>
        <ecNumber evidence="3">3.2.1.51</ecNumber>
    </recommendedName>
</protein>
<evidence type="ECO:0000259" key="8">
    <source>
        <dbReference type="Pfam" id="PF01120"/>
    </source>
</evidence>
<keyword evidence="10" id="KW-1185">Reference proteome</keyword>
<dbReference type="GO" id="GO:0005764">
    <property type="term" value="C:lysosome"/>
    <property type="evidence" value="ECO:0007669"/>
    <property type="project" value="TreeGrafter"/>
</dbReference>
<dbReference type="AlphaFoldDB" id="A0A1M5IUA3"/>
<feature type="chain" id="PRO_5012070254" description="alpha-L-fucosidase" evidence="7">
    <location>
        <begin position="28"/>
        <end position="630"/>
    </location>
</feature>
<dbReference type="EC" id="3.2.1.51" evidence="3"/>
<keyword evidence="5" id="KW-0378">Hydrolase</keyword>
<sequence>MKLRMNRKSAFLFFSLSLIAGSGYTQVAGDEDKEMFNQARQRDEKAIDAAKDGWWTASMKNHEQRIQWWRDAKFGMFVHWGLYSKPEGEWKGKVVNGYAEHLMRKEKISRAAYLELAHEFNPEKFNAEEWILNAKKAGMQYFIVTAKHHDGFALFDSKVSDFDIVDQTPFKRDAMAELAAAAKKHGMRFGFYYSHAFDWEHPDAPGNDWEYQNPGGDKLLGGANWFDSHPEWLPKAVRYVDQKAIPQIKELINKYHPDILWFDTPHKLPLSENLRILQAIRETDPDIVVNGRLARSAAVNFGDYLNTGDRPAELRTVDGDWEAIPTTNESYGYSKHDNSHKPAKFFIRLLANAASRGGNILLNIGPKGDGSFDGKDSRILDSIGAWVKVNSAAVFGTERSSLPIPAWGVTTQKAQRVYLHVFDWPTDGVLLLSGLKTEVSSAYLLADQSKNKLEVKRLSSSDLRITVPGQAPDGSDAVLVLELKTPLKTSRNAEGVRAISDKNVNRLLAFDASLHGKDFGFGDGKTDRYFVDKWKTASQFFSWDIRSLASSKYKIIVKYLTPSGAGGTYQLQVAGFKKELPVLPLTNGVQTQEAGIVDLKKGETQLKISPVQISGTELMKLLEIQLIPVN</sequence>
<keyword evidence="6" id="KW-0326">Glycosidase</keyword>
<dbReference type="GO" id="GO:0016139">
    <property type="term" value="P:glycoside catabolic process"/>
    <property type="evidence" value="ECO:0007669"/>
    <property type="project" value="TreeGrafter"/>
</dbReference>
<comment type="function">
    <text evidence="1">Alpha-L-fucosidase is responsible for hydrolyzing the alpha-1,6-linked fucose joined to the reducing-end N-acetylglucosamine of the carbohydrate moieties of glycoproteins.</text>
</comment>
<dbReference type="PANTHER" id="PTHR10030">
    <property type="entry name" value="ALPHA-L-FUCOSIDASE"/>
    <property type="match status" value="1"/>
</dbReference>
<evidence type="ECO:0000256" key="4">
    <source>
        <dbReference type="ARBA" id="ARBA00022729"/>
    </source>
</evidence>
<evidence type="ECO:0000256" key="3">
    <source>
        <dbReference type="ARBA" id="ARBA00012662"/>
    </source>
</evidence>
<dbReference type="GO" id="GO:0006004">
    <property type="term" value="P:fucose metabolic process"/>
    <property type="evidence" value="ECO:0007669"/>
    <property type="project" value="InterPro"/>
</dbReference>
<evidence type="ECO:0000256" key="1">
    <source>
        <dbReference type="ARBA" id="ARBA00004071"/>
    </source>
</evidence>
<dbReference type="Gene3D" id="2.60.40.1180">
    <property type="entry name" value="Golgi alpha-mannosidase II"/>
    <property type="match status" value="1"/>
</dbReference>
<comment type="similarity">
    <text evidence="2">Belongs to the glycosyl hydrolase 29 family.</text>
</comment>
<dbReference type="PANTHER" id="PTHR10030:SF37">
    <property type="entry name" value="ALPHA-L-FUCOSIDASE-RELATED"/>
    <property type="match status" value="1"/>
</dbReference>
<dbReference type="Proteomes" id="UP000184287">
    <property type="component" value="Unassembled WGS sequence"/>
</dbReference>
<dbReference type="Pfam" id="PF01120">
    <property type="entry name" value="Alpha_L_fucos"/>
    <property type="match status" value="1"/>
</dbReference>
<evidence type="ECO:0000256" key="2">
    <source>
        <dbReference type="ARBA" id="ARBA00007951"/>
    </source>
</evidence>
<dbReference type="Gene3D" id="3.20.20.80">
    <property type="entry name" value="Glycosidases"/>
    <property type="match status" value="1"/>
</dbReference>
<feature type="signal peptide" evidence="7">
    <location>
        <begin position="1"/>
        <end position="27"/>
    </location>
</feature>
<organism evidence="9 10">
    <name type="scientific">Pedobacter caeni</name>
    <dbReference type="NCBI Taxonomy" id="288992"/>
    <lineage>
        <taxon>Bacteria</taxon>
        <taxon>Pseudomonadati</taxon>
        <taxon>Bacteroidota</taxon>
        <taxon>Sphingobacteriia</taxon>
        <taxon>Sphingobacteriales</taxon>
        <taxon>Sphingobacteriaceae</taxon>
        <taxon>Pedobacter</taxon>
    </lineage>
</organism>
<dbReference type="RefSeq" id="WP_084529251.1">
    <property type="nucleotide sequence ID" value="NZ_FQUQ01000005.1"/>
</dbReference>
<dbReference type="PRINTS" id="PR00741">
    <property type="entry name" value="GLHYDRLASE29"/>
</dbReference>
<dbReference type="SUPFAM" id="SSF51445">
    <property type="entry name" value="(Trans)glycosidases"/>
    <property type="match status" value="1"/>
</dbReference>
<dbReference type="Gene3D" id="2.60.120.260">
    <property type="entry name" value="Galactose-binding domain-like"/>
    <property type="match status" value="1"/>
</dbReference>
<dbReference type="InterPro" id="IPR000933">
    <property type="entry name" value="Glyco_hydro_29"/>
</dbReference>
<evidence type="ECO:0000256" key="7">
    <source>
        <dbReference type="SAM" id="SignalP"/>
    </source>
</evidence>
<evidence type="ECO:0000313" key="9">
    <source>
        <dbReference type="EMBL" id="SHG31599.1"/>
    </source>
</evidence>
<dbReference type="STRING" id="288992.SAMN04488522_10558"/>
<dbReference type="SMART" id="SM00812">
    <property type="entry name" value="Alpha_L_fucos"/>
    <property type="match status" value="1"/>
</dbReference>